<proteinExistence type="predicted"/>
<feature type="compositionally biased region" description="Basic and acidic residues" evidence="1">
    <location>
        <begin position="147"/>
        <end position="164"/>
    </location>
</feature>
<evidence type="ECO:0000313" key="3">
    <source>
        <dbReference type="Proteomes" id="UP001595833"/>
    </source>
</evidence>
<name>A0ABV9XXI0_9PSEU</name>
<sequence length="236" mass="26223">MFSADQMSDGELWEKNIIGGRPGGNAFRRVRLLVEGQTEEAVANAVIRPHLEVPGWHTSLSPVKTKRPAGGPSHKGGITSWAQVEKDVRLLLNDTSLDVLTTLFDYYAFPNTCPGMADRPPGDAYRRIEHVERCLAEAVGDRRAADLRGVTERSPSADHAGEHPHRSRSRLAITPLVVGMVAGVSRHRAERRRLFRRRPADDLLERSFRTCPKCSRDVHVFFDECRHCGGALEVGA</sequence>
<feature type="region of interest" description="Disordered" evidence="1">
    <location>
        <begin position="58"/>
        <end position="78"/>
    </location>
</feature>
<organism evidence="2 3">
    <name type="scientific">Saccharothrix xinjiangensis</name>
    <dbReference type="NCBI Taxonomy" id="204798"/>
    <lineage>
        <taxon>Bacteria</taxon>
        <taxon>Bacillati</taxon>
        <taxon>Actinomycetota</taxon>
        <taxon>Actinomycetes</taxon>
        <taxon>Pseudonocardiales</taxon>
        <taxon>Pseudonocardiaceae</taxon>
        <taxon>Saccharothrix</taxon>
    </lineage>
</organism>
<comment type="caution">
    <text evidence="2">The sequence shown here is derived from an EMBL/GenBank/DDBJ whole genome shotgun (WGS) entry which is preliminary data.</text>
</comment>
<dbReference type="EMBL" id="JBHSJB010000011">
    <property type="protein sequence ID" value="MFC5055088.1"/>
    <property type="molecule type" value="Genomic_DNA"/>
</dbReference>
<dbReference type="InterPro" id="IPR025455">
    <property type="entry name" value="DUF4276"/>
</dbReference>
<keyword evidence="3" id="KW-1185">Reference proteome</keyword>
<feature type="region of interest" description="Disordered" evidence="1">
    <location>
        <begin position="147"/>
        <end position="168"/>
    </location>
</feature>
<accession>A0ABV9XXI0</accession>
<dbReference type="Proteomes" id="UP001595833">
    <property type="component" value="Unassembled WGS sequence"/>
</dbReference>
<reference evidence="3" key="1">
    <citation type="journal article" date="2019" name="Int. J. Syst. Evol. Microbiol.">
        <title>The Global Catalogue of Microorganisms (GCM) 10K type strain sequencing project: providing services to taxonomists for standard genome sequencing and annotation.</title>
        <authorList>
            <consortium name="The Broad Institute Genomics Platform"/>
            <consortium name="The Broad Institute Genome Sequencing Center for Infectious Disease"/>
            <person name="Wu L."/>
            <person name="Ma J."/>
        </authorList>
    </citation>
    <scope>NUCLEOTIDE SEQUENCE [LARGE SCALE GENOMIC DNA]</scope>
    <source>
        <strain evidence="3">KCTC 12848</strain>
    </source>
</reference>
<protein>
    <submittedName>
        <fullName evidence="2">DUF4276 family protein</fullName>
    </submittedName>
</protein>
<dbReference type="RefSeq" id="WP_344040986.1">
    <property type="nucleotide sequence ID" value="NZ_BAAAKE010000026.1"/>
</dbReference>
<dbReference type="Pfam" id="PF14103">
    <property type="entry name" value="DUF4276"/>
    <property type="match status" value="1"/>
</dbReference>
<evidence type="ECO:0000313" key="2">
    <source>
        <dbReference type="EMBL" id="MFC5055088.1"/>
    </source>
</evidence>
<gene>
    <name evidence="2" type="ORF">ACFPFM_15135</name>
</gene>
<evidence type="ECO:0000256" key="1">
    <source>
        <dbReference type="SAM" id="MobiDB-lite"/>
    </source>
</evidence>